<dbReference type="Proteomes" id="UP000799537">
    <property type="component" value="Unassembled WGS sequence"/>
</dbReference>
<evidence type="ECO:0008006" key="4">
    <source>
        <dbReference type="Google" id="ProtNLM"/>
    </source>
</evidence>
<keyword evidence="3" id="KW-1185">Reference proteome</keyword>
<feature type="transmembrane region" description="Helical" evidence="1">
    <location>
        <begin position="12"/>
        <end position="29"/>
    </location>
</feature>
<name>A0A6A6CTE2_ZASCE</name>
<reference evidence="2" key="1">
    <citation type="journal article" date="2020" name="Stud. Mycol.">
        <title>101 Dothideomycetes genomes: a test case for predicting lifestyles and emergence of pathogens.</title>
        <authorList>
            <person name="Haridas S."/>
            <person name="Albert R."/>
            <person name="Binder M."/>
            <person name="Bloem J."/>
            <person name="Labutti K."/>
            <person name="Salamov A."/>
            <person name="Andreopoulos B."/>
            <person name="Baker S."/>
            <person name="Barry K."/>
            <person name="Bills G."/>
            <person name="Bluhm B."/>
            <person name="Cannon C."/>
            <person name="Castanera R."/>
            <person name="Culley D."/>
            <person name="Daum C."/>
            <person name="Ezra D."/>
            <person name="Gonzalez J."/>
            <person name="Henrissat B."/>
            <person name="Kuo A."/>
            <person name="Liang C."/>
            <person name="Lipzen A."/>
            <person name="Lutzoni F."/>
            <person name="Magnuson J."/>
            <person name="Mondo S."/>
            <person name="Nolan M."/>
            <person name="Ohm R."/>
            <person name="Pangilinan J."/>
            <person name="Park H.-J."/>
            <person name="Ramirez L."/>
            <person name="Alfaro M."/>
            <person name="Sun H."/>
            <person name="Tritt A."/>
            <person name="Yoshinaga Y."/>
            <person name="Zwiers L.-H."/>
            <person name="Turgeon B."/>
            <person name="Goodwin S."/>
            <person name="Spatafora J."/>
            <person name="Crous P."/>
            <person name="Grigoriev I."/>
        </authorList>
    </citation>
    <scope>NUCLEOTIDE SEQUENCE</scope>
    <source>
        <strain evidence="2">ATCC 36951</strain>
    </source>
</reference>
<proteinExistence type="predicted"/>
<dbReference type="OrthoDB" id="3354680at2759"/>
<dbReference type="RefSeq" id="XP_033671250.1">
    <property type="nucleotide sequence ID" value="XM_033804815.1"/>
</dbReference>
<keyword evidence="1" id="KW-0472">Membrane</keyword>
<evidence type="ECO:0000313" key="2">
    <source>
        <dbReference type="EMBL" id="KAF2170361.1"/>
    </source>
</evidence>
<dbReference type="AlphaFoldDB" id="A0A6A6CTE2"/>
<accession>A0A6A6CTE2</accession>
<sequence length="264" mass="29361">MSHILTKTAKSALFGVLLTTGIWTAAVYHQSSKVDRRKIATSDAVSKAFRDSPAHRLVNPKQVRHTSDSRTITLHVSSKEVVDRPRVLAWMLNGFFQSWIFAPEALAFRVFFNTTGRVMTHLSGLPEHLPPPIWYSTQLSDSSLPPRNSLLFGTFQVADIWTAETDGEEECGVDIAFGSDKGTFAGYHRLSVATLKEDGESYLRLTFACMTCNPAGDKSWVETFGFMLVFHKIYAEILFRAAAGNVVRNLESRGARVLLVSSNE</sequence>
<dbReference type="GeneID" id="54558087"/>
<evidence type="ECO:0000256" key="1">
    <source>
        <dbReference type="SAM" id="Phobius"/>
    </source>
</evidence>
<keyword evidence="1" id="KW-0812">Transmembrane</keyword>
<protein>
    <recommendedName>
        <fullName evidence="4">DUF1990 domain-containing protein</fullName>
    </recommendedName>
</protein>
<gene>
    <name evidence="2" type="ORF">M409DRAFT_19181</name>
</gene>
<organism evidence="2 3">
    <name type="scientific">Zasmidium cellare ATCC 36951</name>
    <dbReference type="NCBI Taxonomy" id="1080233"/>
    <lineage>
        <taxon>Eukaryota</taxon>
        <taxon>Fungi</taxon>
        <taxon>Dikarya</taxon>
        <taxon>Ascomycota</taxon>
        <taxon>Pezizomycotina</taxon>
        <taxon>Dothideomycetes</taxon>
        <taxon>Dothideomycetidae</taxon>
        <taxon>Mycosphaerellales</taxon>
        <taxon>Mycosphaerellaceae</taxon>
        <taxon>Zasmidium</taxon>
    </lineage>
</organism>
<dbReference type="EMBL" id="ML993585">
    <property type="protein sequence ID" value="KAF2170361.1"/>
    <property type="molecule type" value="Genomic_DNA"/>
</dbReference>
<evidence type="ECO:0000313" key="3">
    <source>
        <dbReference type="Proteomes" id="UP000799537"/>
    </source>
</evidence>
<keyword evidence="1" id="KW-1133">Transmembrane helix</keyword>